<dbReference type="OrthoDB" id="6692397at2759"/>
<dbReference type="InterPro" id="IPR027417">
    <property type="entry name" value="P-loop_NTPase"/>
</dbReference>
<protein>
    <submittedName>
        <fullName evidence="2">P-loop containing nucleoside triphosphate hydrolase protein</fullName>
    </submittedName>
</protein>
<keyword evidence="1" id="KW-1133">Transmembrane helix</keyword>
<name>A0A8H4A134_GIGMA</name>
<reference evidence="2 3" key="1">
    <citation type="journal article" date="2019" name="Environ. Microbiol.">
        <title>At the nexus of three kingdoms: the genome of the mycorrhizal fungus Gigaspora margarita provides insights into plant, endobacterial and fungal interactions.</title>
        <authorList>
            <person name="Venice F."/>
            <person name="Ghignone S."/>
            <person name="Salvioli di Fossalunga A."/>
            <person name="Amselem J."/>
            <person name="Novero M."/>
            <person name="Xianan X."/>
            <person name="Sedzielewska Toro K."/>
            <person name="Morin E."/>
            <person name="Lipzen A."/>
            <person name="Grigoriev I.V."/>
            <person name="Henrissat B."/>
            <person name="Martin F.M."/>
            <person name="Bonfante P."/>
        </authorList>
    </citation>
    <scope>NUCLEOTIDE SEQUENCE [LARGE SCALE GENOMIC DNA]</scope>
    <source>
        <strain evidence="2 3">BEG34</strain>
    </source>
</reference>
<dbReference type="Gene3D" id="3.40.50.300">
    <property type="entry name" value="P-loop containing nucleotide triphosphate hydrolases"/>
    <property type="match status" value="1"/>
</dbReference>
<organism evidence="2 3">
    <name type="scientific">Gigaspora margarita</name>
    <dbReference type="NCBI Taxonomy" id="4874"/>
    <lineage>
        <taxon>Eukaryota</taxon>
        <taxon>Fungi</taxon>
        <taxon>Fungi incertae sedis</taxon>
        <taxon>Mucoromycota</taxon>
        <taxon>Glomeromycotina</taxon>
        <taxon>Glomeromycetes</taxon>
        <taxon>Diversisporales</taxon>
        <taxon>Gigasporaceae</taxon>
        <taxon>Gigaspora</taxon>
    </lineage>
</organism>
<keyword evidence="3" id="KW-1185">Reference proteome</keyword>
<keyword evidence="2" id="KW-0378">Hydrolase</keyword>
<evidence type="ECO:0000313" key="2">
    <source>
        <dbReference type="EMBL" id="KAF0391987.1"/>
    </source>
</evidence>
<dbReference type="AlphaFoldDB" id="A0A8H4A134"/>
<proteinExistence type="predicted"/>
<dbReference type="Proteomes" id="UP000439903">
    <property type="component" value="Unassembled WGS sequence"/>
</dbReference>
<comment type="caution">
    <text evidence="2">The sequence shown here is derived from an EMBL/GenBank/DDBJ whole genome shotgun (WGS) entry which is preliminary data.</text>
</comment>
<gene>
    <name evidence="2" type="ORF">F8M41_010706</name>
</gene>
<keyword evidence="1" id="KW-0472">Membrane</keyword>
<evidence type="ECO:0000313" key="3">
    <source>
        <dbReference type="Proteomes" id="UP000439903"/>
    </source>
</evidence>
<sequence length="188" mass="21776">MAQKIRSGYIPDISILFEHYKNWILNNYPTSKKEVYNQCFFKIIWKIKEDSKTLEEMREFISKLDGKISKDLTLKQLSDLRLVFEPVKKYDEIGVRYIPIPKIKQIAGRASRFGTENAVGEVTAIATYGRTLCPSHQLLDVKEFVVILSSCLLFAFVFTIKLIANTIELISMTIPERFTFVTGYKYVL</sequence>
<dbReference type="EMBL" id="WTPW01002215">
    <property type="protein sequence ID" value="KAF0391987.1"/>
    <property type="molecule type" value="Genomic_DNA"/>
</dbReference>
<evidence type="ECO:0000256" key="1">
    <source>
        <dbReference type="SAM" id="Phobius"/>
    </source>
</evidence>
<accession>A0A8H4A134</accession>
<feature type="transmembrane region" description="Helical" evidence="1">
    <location>
        <begin position="144"/>
        <end position="164"/>
    </location>
</feature>
<dbReference type="GO" id="GO:0016787">
    <property type="term" value="F:hydrolase activity"/>
    <property type="evidence" value="ECO:0007669"/>
    <property type="project" value="UniProtKB-KW"/>
</dbReference>
<keyword evidence="1" id="KW-0812">Transmembrane</keyword>